<keyword evidence="3" id="KW-1185">Reference proteome</keyword>
<protein>
    <recommendedName>
        <fullName evidence="4">Translation initiation factor 2</fullName>
    </recommendedName>
</protein>
<evidence type="ECO:0000313" key="3">
    <source>
        <dbReference type="Proteomes" id="UP000646478"/>
    </source>
</evidence>
<evidence type="ECO:0000313" key="2">
    <source>
        <dbReference type="EMBL" id="GGB08541.1"/>
    </source>
</evidence>
<feature type="region of interest" description="Disordered" evidence="1">
    <location>
        <begin position="121"/>
        <end position="145"/>
    </location>
</feature>
<gene>
    <name evidence="2" type="ORF">GCM10011491_40700</name>
</gene>
<dbReference type="EMBL" id="BMHH01000025">
    <property type="protein sequence ID" value="GGB08541.1"/>
    <property type="molecule type" value="Genomic_DNA"/>
</dbReference>
<sequence>MAVAAMSVLSGCGSITRGTTENVTITSRPDDAKISTSTGQSCPRSPCTIEVKRRTEFTAFAEKEGYKKGSVEIKTKVAGGGAAGLAGNVLVGGVIGVGVDAATGAALDHYPNPAHIELVPLEKSAPAKATKPKKKKSASKAKPSV</sequence>
<dbReference type="AlphaFoldDB" id="A0A916WL53"/>
<evidence type="ECO:0000256" key="1">
    <source>
        <dbReference type="SAM" id="MobiDB-lite"/>
    </source>
</evidence>
<reference evidence="2" key="2">
    <citation type="submission" date="2020-09" db="EMBL/GenBank/DDBJ databases">
        <authorList>
            <person name="Sun Q."/>
            <person name="Zhou Y."/>
        </authorList>
    </citation>
    <scope>NUCLEOTIDE SEQUENCE</scope>
    <source>
        <strain evidence="2">CGMCC 1.15082</strain>
    </source>
</reference>
<organism evidence="2 3">
    <name type="scientific">Brucella endophytica</name>
    <dbReference type="NCBI Taxonomy" id="1963359"/>
    <lineage>
        <taxon>Bacteria</taxon>
        <taxon>Pseudomonadati</taxon>
        <taxon>Pseudomonadota</taxon>
        <taxon>Alphaproteobacteria</taxon>
        <taxon>Hyphomicrobiales</taxon>
        <taxon>Brucellaceae</taxon>
        <taxon>Brucella/Ochrobactrum group</taxon>
        <taxon>Brucella</taxon>
    </lineage>
</organism>
<proteinExistence type="predicted"/>
<evidence type="ECO:0008006" key="4">
    <source>
        <dbReference type="Google" id="ProtNLM"/>
    </source>
</evidence>
<accession>A0A916WL53</accession>
<reference evidence="2" key="1">
    <citation type="journal article" date="2014" name="Int. J. Syst. Evol. Microbiol.">
        <title>Complete genome sequence of Corynebacterium casei LMG S-19264T (=DSM 44701T), isolated from a smear-ripened cheese.</title>
        <authorList>
            <consortium name="US DOE Joint Genome Institute (JGI-PGF)"/>
            <person name="Walter F."/>
            <person name="Albersmeier A."/>
            <person name="Kalinowski J."/>
            <person name="Ruckert C."/>
        </authorList>
    </citation>
    <scope>NUCLEOTIDE SEQUENCE</scope>
    <source>
        <strain evidence="2">CGMCC 1.15082</strain>
    </source>
</reference>
<comment type="caution">
    <text evidence="2">The sequence shown here is derived from an EMBL/GenBank/DDBJ whole genome shotgun (WGS) entry which is preliminary data.</text>
</comment>
<feature type="compositionally biased region" description="Basic residues" evidence="1">
    <location>
        <begin position="130"/>
        <end position="139"/>
    </location>
</feature>
<dbReference type="Proteomes" id="UP000646478">
    <property type="component" value="Unassembled WGS sequence"/>
</dbReference>
<name>A0A916WL53_9HYPH</name>